<protein>
    <submittedName>
        <fullName evidence="2">Uncharacterized protein</fullName>
    </submittedName>
</protein>
<keyword evidence="3" id="KW-1185">Reference proteome</keyword>
<accession>A0A2G1WCX9</accession>
<dbReference type="AlphaFoldDB" id="A0A2G1WCX9"/>
<dbReference type="EMBL" id="NIZW01000001">
    <property type="protein sequence ID" value="PHQ36888.1"/>
    <property type="molecule type" value="Genomic_DNA"/>
</dbReference>
<feature type="signal peptide" evidence="1">
    <location>
        <begin position="1"/>
        <end position="38"/>
    </location>
</feature>
<keyword evidence="1" id="KW-0732">Signal</keyword>
<evidence type="ECO:0000313" key="3">
    <source>
        <dbReference type="Proteomes" id="UP000225740"/>
    </source>
</evidence>
<dbReference type="RefSeq" id="WP_099258595.1">
    <property type="nucleotide sequence ID" value="NZ_NIZW01000001.1"/>
</dbReference>
<name>A0A2G1WCX9_9BACT</name>
<comment type="caution">
    <text evidence="2">The sequence shown here is derived from an EMBL/GenBank/DDBJ whole genome shotgun (WGS) entry which is preliminary data.</text>
</comment>
<evidence type="ECO:0000256" key="1">
    <source>
        <dbReference type="SAM" id="SignalP"/>
    </source>
</evidence>
<evidence type="ECO:0000313" key="2">
    <source>
        <dbReference type="EMBL" id="PHQ36888.1"/>
    </source>
</evidence>
<dbReference type="GeneID" id="90606777"/>
<gene>
    <name evidence="2" type="ORF">CEE69_00385</name>
</gene>
<sequence>MLDRKRPNCSKRPSRQRMRSLALVLASIVIAHAGSVLADDGNALFDQMLKDGIPLTDDSVAPLPAPTFLSSSGEPVVTKEVESQLQKLSRAGGIQRFVRDSAVAPIAIDMDSISNSDDQRIGHLLDVTFVVHASIDLVQDSDALNSLLGVRKTDDEQDDVGAANQVSEEELTKLGISPDGETSSFGRVSFPLLDRVMVEGVIHAETHRRLEGDSGDFVTVAWHLDPRFENSWSPIERNDLGKEVTGDSKPYQGLGGVITATRLPAEIAGEDADATIVQARLVVHEPVDWFGGRNQLRSKLPLIIQDRVRDLRRKLAEVHDASR</sequence>
<proteinExistence type="predicted"/>
<dbReference type="OrthoDB" id="282392at2"/>
<organism evidence="2 3">
    <name type="scientific">Rhodopirellula bahusiensis</name>
    <dbReference type="NCBI Taxonomy" id="2014065"/>
    <lineage>
        <taxon>Bacteria</taxon>
        <taxon>Pseudomonadati</taxon>
        <taxon>Planctomycetota</taxon>
        <taxon>Planctomycetia</taxon>
        <taxon>Pirellulales</taxon>
        <taxon>Pirellulaceae</taxon>
        <taxon>Rhodopirellula</taxon>
    </lineage>
</organism>
<feature type="chain" id="PRO_5013874770" evidence="1">
    <location>
        <begin position="39"/>
        <end position="323"/>
    </location>
</feature>
<reference evidence="2 3" key="1">
    <citation type="submission" date="2017-06" db="EMBL/GenBank/DDBJ databases">
        <title>Description of Rhodopirellula bahusiensis sp. nov.</title>
        <authorList>
            <person name="Kizina J."/>
            <person name="Harder J."/>
        </authorList>
    </citation>
    <scope>NUCLEOTIDE SEQUENCE [LARGE SCALE GENOMIC DNA]</scope>
    <source>
        <strain evidence="2 3">SWK21</strain>
    </source>
</reference>
<dbReference type="Proteomes" id="UP000225740">
    <property type="component" value="Unassembled WGS sequence"/>
</dbReference>